<dbReference type="InterPro" id="IPR003737">
    <property type="entry name" value="GlcNAc_PI_deacetylase-related"/>
</dbReference>
<proteinExistence type="predicted"/>
<dbReference type="InterPro" id="IPR024078">
    <property type="entry name" value="LmbE-like_dom_sf"/>
</dbReference>
<accession>A0A6N9H837</accession>
<protein>
    <recommendedName>
        <fullName evidence="5">N-acetyl-1-D-myo-inositol-2-amino-2-deoxy-alpha-D-glucopyranoside deacetylase</fullName>
    </recommendedName>
</protein>
<dbReference type="Gene3D" id="3.40.50.10320">
    <property type="entry name" value="LmbE-like"/>
    <property type="match status" value="1"/>
</dbReference>
<gene>
    <name evidence="3" type="ORF">GSY69_07110</name>
</gene>
<evidence type="ECO:0000313" key="3">
    <source>
        <dbReference type="EMBL" id="MYM19742.1"/>
    </source>
</evidence>
<reference evidence="3 4" key="1">
    <citation type="submission" date="2020-01" db="EMBL/GenBank/DDBJ databases">
        <authorList>
            <person name="Deng T."/>
        </authorList>
    </citation>
    <scope>NUCLEOTIDE SEQUENCE [LARGE SCALE GENOMIC DNA]</scope>
    <source>
        <strain evidence="3 4">5221</strain>
    </source>
</reference>
<feature type="compositionally biased region" description="Low complexity" evidence="2">
    <location>
        <begin position="315"/>
        <end position="337"/>
    </location>
</feature>
<dbReference type="Pfam" id="PF02585">
    <property type="entry name" value="PIG-L"/>
    <property type="match status" value="1"/>
</dbReference>
<dbReference type="RefSeq" id="WP_160953174.1">
    <property type="nucleotide sequence ID" value="NZ_WWEQ01000024.1"/>
</dbReference>
<name>A0A6N9H837_9MICO</name>
<comment type="caution">
    <text evidence="3">The sequence shown here is derived from an EMBL/GenBank/DDBJ whole genome shotgun (WGS) entry which is preliminary data.</text>
</comment>
<dbReference type="GO" id="GO:0016137">
    <property type="term" value="P:glycoside metabolic process"/>
    <property type="evidence" value="ECO:0007669"/>
    <property type="project" value="UniProtKB-ARBA"/>
</dbReference>
<keyword evidence="1" id="KW-0862">Zinc</keyword>
<evidence type="ECO:0000256" key="2">
    <source>
        <dbReference type="SAM" id="MobiDB-lite"/>
    </source>
</evidence>
<evidence type="ECO:0000256" key="1">
    <source>
        <dbReference type="ARBA" id="ARBA00022833"/>
    </source>
</evidence>
<feature type="region of interest" description="Disordered" evidence="2">
    <location>
        <begin position="301"/>
        <end position="337"/>
    </location>
</feature>
<dbReference type="GO" id="GO:0016811">
    <property type="term" value="F:hydrolase activity, acting on carbon-nitrogen (but not peptide) bonds, in linear amides"/>
    <property type="evidence" value="ECO:0007669"/>
    <property type="project" value="TreeGrafter"/>
</dbReference>
<keyword evidence="4" id="KW-1185">Reference proteome</keyword>
<dbReference type="EMBL" id="WWEQ01000024">
    <property type="protein sequence ID" value="MYM19742.1"/>
    <property type="molecule type" value="Genomic_DNA"/>
</dbReference>
<organism evidence="3 4">
    <name type="scientific">Brevibacterium rongguiense</name>
    <dbReference type="NCBI Taxonomy" id="2695267"/>
    <lineage>
        <taxon>Bacteria</taxon>
        <taxon>Bacillati</taxon>
        <taxon>Actinomycetota</taxon>
        <taxon>Actinomycetes</taxon>
        <taxon>Micrococcales</taxon>
        <taxon>Brevibacteriaceae</taxon>
        <taxon>Brevibacterium</taxon>
    </lineage>
</organism>
<feature type="compositionally biased region" description="Basic and acidic residues" evidence="2">
    <location>
        <begin position="303"/>
        <end position="314"/>
    </location>
</feature>
<evidence type="ECO:0008006" key="5">
    <source>
        <dbReference type="Google" id="ProtNLM"/>
    </source>
</evidence>
<dbReference type="PANTHER" id="PTHR12993">
    <property type="entry name" value="N-ACETYLGLUCOSAMINYL-PHOSPHATIDYLINOSITOL DE-N-ACETYLASE-RELATED"/>
    <property type="match status" value="1"/>
</dbReference>
<dbReference type="Proteomes" id="UP000469215">
    <property type="component" value="Unassembled WGS sequence"/>
</dbReference>
<evidence type="ECO:0000313" key="4">
    <source>
        <dbReference type="Proteomes" id="UP000469215"/>
    </source>
</evidence>
<feature type="non-terminal residue" evidence="3">
    <location>
        <position position="337"/>
    </location>
</feature>
<dbReference type="SUPFAM" id="SSF102588">
    <property type="entry name" value="LmbE-like"/>
    <property type="match status" value="1"/>
</dbReference>
<dbReference type="AlphaFoldDB" id="A0A6N9H837"/>
<dbReference type="PANTHER" id="PTHR12993:SF26">
    <property type="entry name" value="1D-MYO-INOSITOL 2-ACETAMIDO-2-DEOXY-ALPHA-D-GLUCOPYRANOSIDE DEACETYLASE"/>
    <property type="match status" value="1"/>
</dbReference>
<sequence length="337" mass="34123">MSAAARSGPVRALFVHAHPDDESITTGGTMAQLVDAGAQVTLLTASRGEGGEVIGAAHQHLEGDRAGLAAHREGELARAMAALGVADHRFLASVAGRFEDSGMEWGPDGHARAPRHMPPGALCRAPAEAPAALIRAVVEEIRPHLVITYAADGGYGHPDHRRVHEAVVAALAGLRGRIEPTLLFVETPAEAVAAAFDPTRPGFELTGFDPAPAPANFPAQAPIAVAQDVSAVLGRKAMAMAAHATQITVAGEFFALSNNLGQAIGAVEYFSHAAYPGPEPMPGAPYASVLDVAAPDAAVGGDFAERGAETERGAAPDLAAGPRGAAGTGASAAAEGP</sequence>